<evidence type="ECO:0000313" key="1">
    <source>
        <dbReference type="Proteomes" id="UP000504606"/>
    </source>
</evidence>
<name>A0A9C6WWH1_FRAOC</name>
<dbReference type="Proteomes" id="UP000504606">
    <property type="component" value="Unplaced"/>
</dbReference>
<dbReference type="KEGG" id="foc:127749562"/>
<sequence length="289" mass="33402">MNSTDSEANFEKIRIELMEVTSEPEVLNLIEKSYWLQRHHINRRAGGIHPILNNWPALKSPTPFQAHSSKLLGKDVRKTWADSSNRFLILYNYLSDYAITTKQTSSNMELLTSLNKVRNEAEEAAQSMESQRPLVIAAFLMLIIFMKEDSDCLLKQVDPGTNLDEIKTSAEVDRPLLIVRGRSLFDPNCECFVACEGEILISTKDLVEAIKLHFLSFYNFNFHYPEKGRKFLEYIQRGIFKINPEAARRGAKEKRRVGFDPLVRKTIMNLDKFYQRTKNIHVVNSWSAL</sequence>
<protein>
    <submittedName>
        <fullName evidence="2">Uncharacterized protein LOC127749562</fullName>
    </submittedName>
</protein>
<keyword evidence="1" id="KW-1185">Reference proteome</keyword>
<evidence type="ECO:0000313" key="2">
    <source>
        <dbReference type="RefSeq" id="XP_052124171.1"/>
    </source>
</evidence>
<organism evidence="1 2">
    <name type="scientific">Frankliniella occidentalis</name>
    <name type="common">Western flower thrips</name>
    <name type="synonym">Euthrips occidentalis</name>
    <dbReference type="NCBI Taxonomy" id="133901"/>
    <lineage>
        <taxon>Eukaryota</taxon>
        <taxon>Metazoa</taxon>
        <taxon>Ecdysozoa</taxon>
        <taxon>Arthropoda</taxon>
        <taxon>Hexapoda</taxon>
        <taxon>Insecta</taxon>
        <taxon>Pterygota</taxon>
        <taxon>Neoptera</taxon>
        <taxon>Paraneoptera</taxon>
        <taxon>Thysanoptera</taxon>
        <taxon>Terebrantia</taxon>
        <taxon>Thripoidea</taxon>
        <taxon>Thripidae</taxon>
        <taxon>Frankliniella</taxon>
    </lineage>
</organism>
<proteinExistence type="predicted"/>
<reference evidence="2" key="1">
    <citation type="submission" date="2025-08" db="UniProtKB">
        <authorList>
            <consortium name="RefSeq"/>
        </authorList>
    </citation>
    <scope>IDENTIFICATION</scope>
    <source>
        <tissue evidence="2">Whole organism</tissue>
    </source>
</reference>
<dbReference type="RefSeq" id="XP_052124171.1">
    <property type="nucleotide sequence ID" value="XM_052268211.1"/>
</dbReference>
<dbReference type="OrthoDB" id="7700249at2759"/>
<dbReference type="GeneID" id="127749562"/>
<gene>
    <name evidence="2" type="primary">LOC127749562</name>
</gene>
<dbReference type="AlphaFoldDB" id="A0A9C6WWH1"/>
<accession>A0A9C6WWH1</accession>